<dbReference type="OrthoDB" id="405996at2759"/>
<dbReference type="Proteomes" id="UP000240830">
    <property type="component" value="Unassembled WGS sequence"/>
</dbReference>
<dbReference type="Gene3D" id="3.60.10.10">
    <property type="entry name" value="Endonuclease/exonuclease/phosphatase"/>
    <property type="match status" value="1"/>
</dbReference>
<dbReference type="GO" id="GO:0004439">
    <property type="term" value="F:phosphatidylinositol-4,5-bisphosphate 5-phosphatase activity"/>
    <property type="evidence" value="ECO:0007669"/>
    <property type="project" value="TreeGrafter"/>
</dbReference>
<name>A0A2H9TFQ0_9FUNG</name>
<reference evidence="3 4" key="1">
    <citation type="submission" date="2016-10" db="EMBL/GenBank/DDBJ databases">
        <title>The genome of Paramicrosporidium saccamoebae is the missing link in understanding Cryptomycota and Microsporidia evolution.</title>
        <authorList>
            <person name="Quandt C.A."/>
            <person name="Beaudet D."/>
            <person name="Corsaro D."/>
            <person name="Michel R."/>
            <person name="Corradi N."/>
            <person name="James T."/>
        </authorList>
    </citation>
    <scope>NUCLEOTIDE SEQUENCE [LARGE SCALE GENOMIC DNA]</scope>
    <source>
        <strain evidence="3 4">KSL3</strain>
    </source>
</reference>
<feature type="domain" description="Inositol polyphosphate-related phosphatase" evidence="2">
    <location>
        <begin position="425"/>
        <end position="751"/>
    </location>
</feature>
<dbReference type="Gene3D" id="2.130.10.10">
    <property type="entry name" value="YVTN repeat-like/Quinoprotein amine dehydrogenase"/>
    <property type="match status" value="1"/>
</dbReference>
<accession>A0A2H9TFQ0</accession>
<dbReference type="PANTHER" id="PTHR11200:SF240">
    <property type="entry name" value="INOSITOL POLYPHOSPHATE 5-PHOSPHATASE C9G1.10C-RELATED"/>
    <property type="match status" value="1"/>
</dbReference>
<dbReference type="SMART" id="SM00128">
    <property type="entry name" value="IPPc"/>
    <property type="match status" value="1"/>
</dbReference>
<dbReference type="PANTHER" id="PTHR11200">
    <property type="entry name" value="INOSITOL 5-PHOSPHATASE"/>
    <property type="match status" value="1"/>
</dbReference>
<dbReference type="InterPro" id="IPR015943">
    <property type="entry name" value="WD40/YVTN_repeat-like_dom_sf"/>
</dbReference>
<keyword evidence="4" id="KW-1185">Reference proteome</keyword>
<dbReference type="InterPro" id="IPR000300">
    <property type="entry name" value="IPPc"/>
</dbReference>
<dbReference type="AlphaFoldDB" id="A0A2H9TFQ0"/>
<evidence type="ECO:0000256" key="1">
    <source>
        <dbReference type="SAM" id="MobiDB-lite"/>
    </source>
</evidence>
<gene>
    <name evidence="3" type="ORF">PSACC_03561</name>
</gene>
<dbReference type="InterPro" id="IPR011047">
    <property type="entry name" value="Quinoprotein_ADH-like_sf"/>
</dbReference>
<dbReference type="Pfam" id="PF22669">
    <property type="entry name" value="Exo_endo_phos2"/>
    <property type="match status" value="1"/>
</dbReference>
<evidence type="ECO:0000259" key="2">
    <source>
        <dbReference type="SMART" id="SM00128"/>
    </source>
</evidence>
<evidence type="ECO:0000313" key="3">
    <source>
        <dbReference type="EMBL" id="PJF16603.1"/>
    </source>
</evidence>
<proteinExistence type="predicted"/>
<dbReference type="SUPFAM" id="SSF50998">
    <property type="entry name" value="Quinoprotein alcohol dehydrogenase-like"/>
    <property type="match status" value="1"/>
</dbReference>
<dbReference type="GO" id="GO:0046856">
    <property type="term" value="P:phosphatidylinositol dephosphorylation"/>
    <property type="evidence" value="ECO:0007669"/>
    <property type="project" value="InterPro"/>
</dbReference>
<dbReference type="InterPro" id="IPR046985">
    <property type="entry name" value="IP5"/>
</dbReference>
<dbReference type="InterPro" id="IPR036691">
    <property type="entry name" value="Endo/exonu/phosph_ase_sf"/>
</dbReference>
<dbReference type="STRING" id="1246581.A0A2H9TFQ0"/>
<dbReference type="InterPro" id="IPR056454">
    <property type="entry name" value="Beta-prop_IP5PC_F"/>
</dbReference>
<dbReference type="SUPFAM" id="SSF56219">
    <property type="entry name" value="DNase I-like"/>
    <property type="match status" value="1"/>
</dbReference>
<dbReference type="EMBL" id="MTSL01000213">
    <property type="protein sequence ID" value="PJF16603.1"/>
    <property type="molecule type" value="Genomic_DNA"/>
</dbReference>
<evidence type="ECO:0000313" key="4">
    <source>
        <dbReference type="Proteomes" id="UP000240830"/>
    </source>
</evidence>
<protein>
    <recommendedName>
        <fullName evidence="2">Inositol polyphosphate-related phosphatase domain-containing protein</fullName>
    </recommendedName>
</protein>
<organism evidence="3 4">
    <name type="scientific">Paramicrosporidium saccamoebae</name>
    <dbReference type="NCBI Taxonomy" id="1246581"/>
    <lineage>
        <taxon>Eukaryota</taxon>
        <taxon>Fungi</taxon>
        <taxon>Fungi incertae sedis</taxon>
        <taxon>Cryptomycota</taxon>
        <taxon>Cryptomycota incertae sedis</taxon>
        <taxon>Paramicrosporidium</taxon>
    </lineage>
</organism>
<sequence length="770" mass="84797">MVGPPVPIKPEVRRALDVGVGVRQKPSRSQTMDMDVRQTPNGNQTMDAGQTLNGNQLTDTSRTFHARQAPPVPARPRAVSADSVLAGISTLQISTLDCHRTRREGPTLESRLQISRSRNVIKRVVVSGELVVAISTATILGWNLRCGELLWSHSTGLDFPESAAFIALDRMAVGTKNGNILVVDCRVGEITKSMSVSGRAIIHLKTTKEELWAVDDAGWVHVWRIIDSDISADAKIGVTRVMDCPTLVHVTDGGIVWVGSGKVLEVHSREQNTLTLAARFDYEADLGLKVGIVTGITSVGKTIVTAHEDGLLVRWNATGVPTGIFQTGSHKITCIEGKGTSLWLGLSNGKMKIICAKDWKLLAEWKAHQTSVIHIDAAQFATNPLHVPLASLCDSACVSLWDANLIKLQVDEILHKRTEEFAKSQNCAVRVCSWNVDSQRPPEAPSFWADWLDTTRKYDLYVVGIQEMVDLESKSTNAKMILASNSKVTNAPSDDGRAQLWVDRILLELKQTCPNVRLVSQKNMVGLMMAVFADPALCIGMVSHEMVKTGLGGLHGNKGAIVTRLTIDDTSLCFVNCHLAAGHSQVAARNTDLSTILKNAHLPRVAQSECVFMGGEGDLIFDHEHVVLFGDLNYRLNTTREAAESAIHAKTHVELLPNDQLLSQLIKVPNHPLSTFKEEPLNFPPTYKYDRGTDVLDTSEKQRIPAYCDRILLRTNSPDARVQNYTSHPLMQVSDHRPISATLTLLTKQIDHLKRETLRLAIQQDWLLKL</sequence>
<dbReference type="Pfam" id="PF23754">
    <property type="entry name" value="Beta-prop_IP5PC_F"/>
    <property type="match status" value="1"/>
</dbReference>
<comment type="caution">
    <text evidence="3">The sequence shown here is derived from an EMBL/GenBank/DDBJ whole genome shotgun (WGS) entry which is preliminary data.</text>
</comment>
<feature type="compositionally biased region" description="Polar residues" evidence="1">
    <location>
        <begin position="27"/>
        <end position="50"/>
    </location>
</feature>
<feature type="region of interest" description="Disordered" evidence="1">
    <location>
        <begin position="23"/>
        <end position="50"/>
    </location>
</feature>